<evidence type="ECO:0000256" key="11">
    <source>
        <dbReference type="ARBA" id="ARBA00022753"/>
    </source>
</evidence>
<evidence type="ECO:0000256" key="13">
    <source>
        <dbReference type="ARBA" id="ARBA00022989"/>
    </source>
</evidence>
<dbReference type="PANTHER" id="PTHR20859:SF54">
    <property type="entry name" value="INTERFERON ALPHA_BETA RECEPTOR 1"/>
    <property type="match status" value="1"/>
</dbReference>
<evidence type="ECO:0000256" key="15">
    <source>
        <dbReference type="ARBA" id="ARBA00023139"/>
    </source>
</evidence>
<dbReference type="InterPro" id="IPR013783">
    <property type="entry name" value="Ig-like_fold"/>
</dbReference>
<gene>
    <name evidence="28" type="primary">Ifnar1</name>
</gene>
<keyword evidence="14 23" id="KW-0472">Membrane</keyword>
<keyword evidence="10" id="KW-0677">Repeat</keyword>
<dbReference type="CTD" id="3454"/>
<dbReference type="InterPro" id="IPR003961">
    <property type="entry name" value="FN3_dom"/>
</dbReference>
<feature type="chain" id="PRO_5043769307" description="Interferon alpha/beta receptor 1" evidence="24">
    <location>
        <begin position="25"/>
        <end position="569"/>
    </location>
</feature>
<feature type="domain" description="Interferon/interleukin receptor" evidence="26">
    <location>
        <begin position="343"/>
        <end position="437"/>
    </location>
</feature>
<evidence type="ECO:0000256" key="23">
    <source>
        <dbReference type="SAM" id="Phobius"/>
    </source>
</evidence>
<evidence type="ECO:0000313" key="28">
    <source>
        <dbReference type="RefSeq" id="XP_004842365.1"/>
    </source>
</evidence>
<evidence type="ECO:0000256" key="6">
    <source>
        <dbReference type="ARBA" id="ARBA00022475"/>
    </source>
</evidence>
<feature type="domain" description="Fibronectin type-III" evidence="25">
    <location>
        <begin position="30"/>
        <end position="123"/>
    </location>
</feature>
<keyword evidence="27" id="KW-1185">Reference proteome</keyword>
<dbReference type="GO" id="GO:0005764">
    <property type="term" value="C:lysosome"/>
    <property type="evidence" value="ECO:0007669"/>
    <property type="project" value="UniProtKB-SubCell"/>
</dbReference>
<keyword evidence="19" id="KW-0458">Lysosome</keyword>
<evidence type="ECO:0000256" key="14">
    <source>
        <dbReference type="ARBA" id="ARBA00023136"/>
    </source>
</evidence>
<sequence>MLGTAAAWAMLALLGPTALTLVAGASWGSPAASGGKSLKPPENVEVSIIDDDFTLKWNRRHESVRNVTFSADYITSEMDNWIKLPGCQHITGSKCSFSLLDINFYENITLRIRAEEENSTSSWYYVDSFIPFEKARLGPPEVHLEAEDKAIIIYFFRPGKKDDSSIWGMDTTGFSFSLVFWENSSQVEKQIKTNHYTYKIYNLSPETTYCLKAKARLLLQNRSGVCGPVYCINTTVEHKPPAPENVEVVTQNQSYVLKWDYEDRNVTFRAQWLYAFSKLIPGDNSDKWKQIPNCENVRTTYCVFPQNTFLKGSCVLRVQASDGNNTSFWSKEKNINTEMYYAIFPPDISVKSTSDSMRVFVTALKDPWNKFYPFIYEVIFWENTSNTERKIVAKEIDLTIPDLQPLRLYCVKARWHLLQDKWNKTSAFSAVVCEKTKPGASSTTWVVIGIFALLVIVICVVKILQRCLKYVFFPALKPPCSIDENFSEHSFGNLLLSTSEEQTEKCFIIENTQSVIIVEETDEIDEDCKKYDSQTSQDSGNYSNEDETLESQISEVLLQQEVLSPGPIS</sequence>
<feature type="signal peptide" evidence="24">
    <location>
        <begin position="1"/>
        <end position="24"/>
    </location>
</feature>
<keyword evidence="11" id="KW-0967">Endosome</keyword>
<keyword evidence="6" id="KW-1003">Cell membrane</keyword>
<evidence type="ECO:0000256" key="5">
    <source>
        <dbReference type="ARBA" id="ARBA00016784"/>
    </source>
</evidence>
<protein>
    <recommendedName>
        <fullName evidence="5">Interferon alpha/beta receptor 1</fullName>
    </recommendedName>
    <alternativeName>
        <fullName evidence="21">Type I interferon receptor 1</fullName>
    </alternativeName>
</protein>
<keyword evidence="12" id="KW-0832">Ubl conjugation</keyword>
<feature type="compositionally biased region" description="Polar residues" evidence="22">
    <location>
        <begin position="533"/>
        <end position="543"/>
    </location>
</feature>
<feature type="transmembrane region" description="Helical" evidence="23">
    <location>
        <begin position="445"/>
        <end position="464"/>
    </location>
</feature>
<evidence type="ECO:0000256" key="20">
    <source>
        <dbReference type="ARBA" id="ARBA00023288"/>
    </source>
</evidence>
<dbReference type="RefSeq" id="XP_004842365.1">
    <property type="nucleotide sequence ID" value="XM_004842308.3"/>
</dbReference>
<dbReference type="FunFam" id="2.60.40.10:FF:001548">
    <property type="entry name" value="Interferon receptor 1 isoform 4"/>
    <property type="match status" value="1"/>
</dbReference>
<dbReference type="GO" id="GO:0009615">
    <property type="term" value="P:response to virus"/>
    <property type="evidence" value="ECO:0007669"/>
    <property type="project" value="UniProtKB-ARBA"/>
</dbReference>
<evidence type="ECO:0000256" key="12">
    <source>
        <dbReference type="ARBA" id="ARBA00022843"/>
    </source>
</evidence>
<keyword evidence="13 23" id="KW-1133">Transmembrane helix</keyword>
<dbReference type="SUPFAM" id="SSF49265">
    <property type="entry name" value="Fibronectin type III"/>
    <property type="match status" value="4"/>
</dbReference>
<dbReference type="GO" id="GO:0004905">
    <property type="term" value="F:type I interferon receptor activity"/>
    <property type="evidence" value="ECO:0007669"/>
    <property type="project" value="TreeGrafter"/>
</dbReference>
<keyword evidence="7" id="KW-0597">Phosphoprotein</keyword>
<feature type="region of interest" description="Disordered" evidence="22">
    <location>
        <begin position="528"/>
        <end position="549"/>
    </location>
</feature>
<evidence type="ECO:0000259" key="25">
    <source>
        <dbReference type="Pfam" id="PF01108"/>
    </source>
</evidence>
<dbReference type="GO" id="GO:0009893">
    <property type="term" value="P:positive regulation of metabolic process"/>
    <property type="evidence" value="ECO:0007669"/>
    <property type="project" value="UniProtKB-ARBA"/>
</dbReference>
<keyword evidence="16" id="KW-1015">Disulfide bond</keyword>
<keyword evidence="9 24" id="KW-0732">Signal</keyword>
<dbReference type="InterPro" id="IPR036116">
    <property type="entry name" value="FN3_sf"/>
</dbReference>
<dbReference type="KEGG" id="hgl:101724158"/>
<comment type="similarity">
    <text evidence="4">Belongs to the type II cytokine receptor family.</text>
</comment>
<keyword evidence="17 28" id="KW-0675">Receptor</keyword>
<dbReference type="InterPro" id="IPR050650">
    <property type="entry name" value="Type-II_Cytokine-TF_Rcpt"/>
</dbReference>
<dbReference type="FunFam" id="2.60.40.10:FF:000842">
    <property type="entry name" value="Interferon receptor 1 isoform 4"/>
    <property type="match status" value="2"/>
</dbReference>
<organism evidence="27 28">
    <name type="scientific">Heterocephalus glaber</name>
    <name type="common">Naked mole rat</name>
    <dbReference type="NCBI Taxonomy" id="10181"/>
    <lineage>
        <taxon>Eukaryota</taxon>
        <taxon>Metazoa</taxon>
        <taxon>Chordata</taxon>
        <taxon>Craniata</taxon>
        <taxon>Vertebrata</taxon>
        <taxon>Euteleostomi</taxon>
        <taxon>Mammalia</taxon>
        <taxon>Eutheria</taxon>
        <taxon>Euarchontoglires</taxon>
        <taxon>Glires</taxon>
        <taxon>Rodentia</taxon>
        <taxon>Hystricomorpha</taxon>
        <taxon>Bathyergidae</taxon>
        <taxon>Heterocephalus</taxon>
    </lineage>
</organism>
<dbReference type="Pfam" id="PF01108">
    <property type="entry name" value="Tissue_fac"/>
    <property type="match status" value="1"/>
</dbReference>
<evidence type="ECO:0000256" key="19">
    <source>
        <dbReference type="ARBA" id="ARBA00023228"/>
    </source>
</evidence>
<evidence type="ECO:0000256" key="24">
    <source>
        <dbReference type="SAM" id="SignalP"/>
    </source>
</evidence>
<dbReference type="Pfam" id="PF09294">
    <property type="entry name" value="Interfer-bind"/>
    <property type="match status" value="2"/>
</dbReference>
<accession>A0AAX6P2Z9</accession>
<evidence type="ECO:0000256" key="10">
    <source>
        <dbReference type="ARBA" id="ARBA00022737"/>
    </source>
</evidence>
<dbReference type="Proteomes" id="UP000694906">
    <property type="component" value="Unplaced"/>
</dbReference>
<keyword evidence="15" id="KW-0564">Palmitate</keyword>
<evidence type="ECO:0000256" key="4">
    <source>
        <dbReference type="ARBA" id="ARBA00005399"/>
    </source>
</evidence>
<comment type="subcellular location">
    <subcellularLocation>
        <location evidence="1">Cell membrane</location>
        <topology evidence="1">Single-pass type I membrane protein</topology>
    </subcellularLocation>
    <subcellularLocation>
        <location evidence="3">Late endosome</location>
    </subcellularLocation>
    <subcellularLocation>
        <location evidence="2">Lysosome</location>
    </subcellularLocation>
</comment>
<name>A0AAX6P2Z9_HETGA</name>
<keyword evidence="8 23" id="KW-0812">Transmembrane</keyword>
<keyword evidence="18" id="KW-0325">Glycoprotein</keyword>
<evidence type="ECO:0000256" key="21">
    <source>
        <dbReference type="ARBA" id="ARBA00032112"/>
    </source>
</evidence>
<dbReference type="GeneID" id="101724158"/>
<evidence type="ECO:0000256" key="22">
    <source>
        <dbReference type="SAM" id="MobiDB-lite"/>
    </source>
</evidence>
<dbReference type="AlphaFoldDB" id="A0AAX6P2Z9"/>
<dbReference type="GO" id="GO:0005886">
    <property type="term" value="C:plasma membrane"/>
    <property type="evidence" value="ECO:0007669"/>
    <property type="project" value="UniProtKB-SubCell"/>
</dbReference>
<evidence type="ECO:0000256" key="3">
    <source>
        <dbReference type="ARBA" id="ARBA00004603"/>
    </source>
</evidence>
<dbReference type="FunFam" id="2.60.40.10:FF:001563">
    <property type="entry name" value="Interferon receptor 1 isoform 4"/>
    <property type="match status" value="1"/>
</dbReference>
<dbReference type="PANTHER" id="PTHR20859">
    <property type="entry name" value="INTERFERON/INTERLEUKIN RECEPTOR"/>
    <property type="match status" value="1"/>
</dbReference>
<evidence type="ECO:0000256" key="2">
    <source>
        <dbReference type="ARBA" id="ARBA00004371"/>
    </source>
</evidence>
<evidence type="ECO:0000259" key="26">
    <source>
        <dbReference type="Pfam" id="PF09294"/>
    </source>
</evidence>
<dbReference type="InterPro" id="IPR015373">
    <property type="entry name" value="Interferon/interleukin_rcp_dom"/>
</dbReference>
<feature type="domain" description="Interferon/interleukin receptor" evidence="26">
    <location>
        <begin position="136"/>
        <end position="235"/>
    </location>
</feature>
<dbReference type="GO" id="GO:0005770">
    <property type="term" value="C:late endosome"/>
    <property type="evidence" value="ECO:0007669"/>
    <property type="project" value="UniProtKB-SubCell"/>
</dbReference>
<evidence type="ECO:0000256" key="9">
    <source>
        <dbReference type="ARBA" id="ARBA00022729"/>
    </source>
</evidence>
<proteinExistence type="inferred from homology"/>
<evidence type="ECO:0000256" key="17">
    <source>
        <dbReference type="ARBA" id="ARBA00023170"/>
    </source>
</evidence>
<dbReference type="GO" id="GO:0019955">
    <property type="term" value="F:cytokine binding"/>
    <property type="evidence" value="ECO:0007669"/>
    <property type="project" value="UniProtKB-ARBA"/>
</dbReference>
<evidence type="ECO:0000256" key="1">
    <source>
        <dbReference type="ARBA" id="ARBA00004251"/>
    </source>
</evidence>
<evidence type="ECO:0000256" key="18">
    <source>
        <dbReference type="ARBA" id="ARBA00023180"/>
    </source>
</evidence>
<evidence type="ECO:0000313" key="27">
    <source>
        <dbReference type="Proteomes" id="UP000694906"/>
    </source>
</evidence>
<evidence type="ECO:0000256" key="7">
    <source>
        <dbReference type="ARBA" id="ARBA00022553"/>
    </source>
</evidence>
<evidence type="ECO:0000256" key="16">
    <source>
        <dbReference type="ARBA" id="ARBA00023157"/>
    </source>
</evidence>
<evidence type="ECO:0000256" key="8">
    <source>
        <dbReference type="ARBA" id="ARBA00022692"/>
    </source>
</evidence>
<reference evidence="28" key="1">
    <citation type="submission" date="2025-08" db="UniProtKB">
        <authorList>
            <consortium name="RefSeq"/>
        </authorList>
    </citation>
    <scope>IDENTIFICATION</scope>
</reference>
<dbReference type="Gene3D" id="2.60.40.10">
    <property type="entry name" value="Immunoglobulins"/>
    <property type="match status" value="4"/>
</dbReference>
<keyword evidence="20" id="KW-0449">Lipoprotein</keyword>